<gene>
    <name evidence="3" type="ORF">CF165_47275</name>
</gene>
<accession>A0A229SL70</accession>
<proteinExistence type="predicted"/>
<dbReference type="Proteomes" id="UP000215199">
    <property type="component" value="Unassembled WGS sequence"/>
</dbReference>
<protein>
    <submittedName>
        <fullName evidence="3">Amide hydrolase</fullName>
    </submittedName>
</protein>
<dbReference type="RefSeq" id="WP_093954152.1">
    <property type="nucleotide sequence ID" value="NZ_NMUL01000081.1"/>
</dbReference>
<dbReference type="EMBL" id="NMUL01000081">
    <property type="protein sequence ID" value="OXM59499.1"/>
    <property type="molecule type" value="Genomic_DNA"/>
</dbReference>
<evidence type="ECO:0000313" key="3">
    <source>
        <dbReference type="EMBL" id="OXM59499.1"/>
    </source>
</evidence>
<sequence>MTALQQIADALETLPTTAFLVLDHGHTVLDHGATTAPTFLASARKSVLSVLYGPAVADGTIRLDATLDELGIDDIDGLLPQERRATVRDLLTSSSGVYHPPAAAAGPEDEAPARGTQPPGTLFHYNNWDFNTLGTIFERCTGRPVFTALAEDLAAPLGFDDFDPARQRLLGRPDISEHLSHHLFLSARDLGRLGTTMLQDGRWHDRQVVPATWVAESTSVQVDRGAGVQLDYGYLWWLPRLLGRGSFLAIGNFGQYLLCVPPGLVIVHLRAVSDEIVLARTQGTPAPNPIDSVSPQQFMKLVRGIQIALRS</sequence>
<reference evidence="4" key="1">
    <citation type="submission" date="2017-07" db="EMBL/GenBank/DDBJ databases">
        <title>Comparative genome mining reveals phylogenetic distribution patterns of secondary metabolites in Amycolatopsis.</title>
        <authorList>
            <person name="Adamek M."/>
            <person name="Alanjary M."/>
            <person name="Sales-Ortells H."/>
            <person name="Goodfellow M."/>
            <person name="Bull A.T."/>
            <person name="Kalinowski J."/>
            <person name="Ziemert N."/>
        </authorList>
    </citation>
    <scope>NUCLEOTIDE SEQUENCE [LARGE SCALE GENOMIC DNA]</scope>
    <source>
        <strain evidence="4">H5</strain>
    </source>
</reference>
<evidence type="ECO:0000256" key="1">
    <source>
        <dbReference type="SAM" id="MobiDB-lite"/>
    </source>
</evidence>
<dbReference type="PANTHER" id="PTHR43283:SF7">
    <property type="entry name" value="BETA-LACTAMASE-RELATED DOMAIN-CONTAINING PROTEIN"/>
    <property type="match status" value="1"/>
</dbReference>
<feature type="region of interest" description="Disordered" evidence="1">
    <location>
        <begin position="98"/>
        <end position="118"/>
    </location>
</feature>
<organism evidence="3 4">
    <name type="scientific">Amycolatopsis vastitatis</name>
    <dbReference type="NCBI Taxonomy" id="1905142"/>
    <lineage>
        <taxon>Bacteria</taxon>
        <taxon>Bacillati</taxon>
        <taxon>Actinomycetota</taxon>
        <taxon>Actinomycetes</taxon>
        <taxon>Pseudonocardiales</taxon>
        <taxon>Pseudonocardiaceae</taxon>
        <taxon>Amycolatopsis</taxon>
    </lineage>
</organism>
<dbReference type="InterPro" id="IPR050789">
    <property type="entry name" value="Diverse_Enzym_Activities"/>
</dbReference>
<dbReference type="OrthoDB" id="9773047at2"/>
<dbReference type="InterPro" id="IPR012338">
    <property type="entry name" value="Beta-lactam/transpept-like"/>
</dbReference>
<keyword evidence="4" id="KW-1185">Reference proteome</keyword>
<keyword evidence="3" id="KW-0378">Hydrolase</keyword>
<dbReference type="InterPro" id="IPR001466">
    <property type="entry name" value="Beta-lactam-related"/>
</dbReference>
<feature type="domain" description="Beta-lactamase-related" evidence="2">
    <location>
        <begin position="5"/>
        <end position="261"/>
    </location>
</feature>
<comment type="caution">
    <text evidence="3">The sequence shown here is derived from an EMBL/GenBank/DDBJ whole genome shotgun (WGS) entry which is preliminary data.</text>
</comment>
<name>A0A229SL70_9PSEU</name>
<dbReference type="GO" id="GO:0016787">
    <property type="term" value="F:hydrolase activity"/>
    <property type="evidence" value="ECO:0007669"/>
    <property type="project" value="UniProtKB-KW"/>
</dbReference>
<dbReference type="PANTHER" id="PTHR43283">
    <property type="entry name" value="BETA-LACTAMASE-RELATED"/>
    <property type="match status" value="1"/>
</dbReference>
<dbReference type="AlphaFoldDB" id="A0A229SL70"/>
<dbReference type="Gene3D" id="3.40.710.10">
    <property type="entry name" value="DD-peptidase/beta-lactamase superfamily"/>
    <property type="match status" value="1"/>
</dbReference>
<dbReference type="SUPFAM" id="SSF56601">
    <property type="entry name" value="beta-lactamase/transpeptidase-like"/>
    <property type="match status" value="1"/>
</dbReference>
<dbReference type="Pfam" id="PF00144">
    <property type="entry name" value="Beta-lactamase"/>
    <property type="match status" value="1"/>
</dbReference>
<evidence type="ECO:0000259" key="2">
    <source>
        <dbReference type="Pfam" id="PF00144"/>
    </source>
</evidence>
<evidence type="ECO:0000313" key="4">
    <source>
        <dbReference type="Proteomes" id="UP000215199"/>
    </source>
</evidence>